<dbReference type="InterPro" id="IPR036390">
    <property type="entry name" value="WH_DNA-bd_sf"/>
</dbReference>
<comment type="similarity">
    <text evidence="1">Belongs to the LysR transcriptional regulatory family.</text>
</comment>
<accession>A0ABU1V880</accession>
<evidence type="ECO:0000256" key="2">
    <source>
        <dbReference type="ARBA" id="ARBA00023015"/>
    </source>
</evidence>
<dbReference type="InterPro" id="IPR036388">
    <property type="entry name" value="WH-like_DNA-bd_sf"/>
</dbReference>
<sequence length="310" mass="34286">MNFRQLDLNLLRVLSAIHRTGSVTAAGKALALSQPATSNALARLRDHFKDDLFVRSPSGLQPTRLCERLAPGVQAQLQTLEALVSVRDDFDPASSEMRWRLSLSDLGEMMFLPPLAAALRKQAPQAHVTNVSVAADDVPAALESRDIDFAIGILQPRHRGVRADLLFREHYVALTSSSWRPASGPAGRTLSARQLAEASLVVASPTATFHGSVEKMLVRMKLSERIVLRARHFGALPELALNTDLLTIVPQMYAANLGQRHDLRVWELPRAAAPSYEVRMVWHASTAQDPAHQWIRAQVHRLFGRTETRA</sequence>
<dbReference type="InterPro" id="IPR005119">
    <property type="entry name" value="LysR_subst-bd"/>
</dbReference>
<dbReference type="PROSITE" id="PS50931">
    <property type="entry name" value="HTH_LYSR"/>
    <property type="match status" value="1"/>
</dbReference>
<dbReference type="SUPFAM" id="SSF46785">
    <property type="entry name" value="Winged helix' DNA-binding domain"/>
    <property type="match status" value="1"/>
</dbReference>
<keyword evidence="4" id="KW-0804">Transcription</keyword>
<dbReference type="InterPro" id="IPR000847">
    <property type="entry name" value="LysR_HTH_N"/>
</dbReference>
<evidence type="ECO:0000313" key="6">
    <source>
        <dbReference type="EMBL" id="MDR7093630.1"/>
    </source>
</evidence>
<gene>
    <name evidence="6" type="ORF">J2X09_001362</name>
</gene>
<dbReference type="InterPro" id="IPR050389">
    <property type="entry name" value="LysR-type_TF"/>
</dbReference>
<keyword evidence="7" id="KW-1185">Reference proteome</keyword>
<reference evidence="6 7" key="1">
    <citation type="submission" date="2023-07" db="EMBL/GenBank/DDBJ databases">
        <title>Sorghum-associated microbial communities from plants grown in Nebraska, USA.</title>
        <authorList>
            <person name="Schachtman D."/>
        </authorList>
    </citation>
    <scope>NUCLEOTIDE SEQUENCE [LARGE SCALE GENOMIC DNA]</scope>
    <source>
        <strain evidence="6 7">BE240</strain>
    </source>
</reference>
<evidence type="ECO:0000256" key="4">
    <source>
        <dbReference type="ARBA" id="ARBA00023163"/>
    </source>
</evidence>
<dbReference type="Gene3D" id="3.40.190.10">
    <property type="entry name" value="Periplasmic binding protein-like II"/>
    <property type="match status" value="2"/>
</dbReference>
<dbReference type="RefSeq" id="WP_204732491.1">
    <property type="nucleotide sequence ID" value="NZ_JAVDWE010000003.1"/>
</dbReference>
<dbReference type="PANTHER" id="PTHR30118">
    <property type="entry name" value="HTH-TYPE TRANSCRIPTIONAL REGULATOR LEUO-RELATED"/>
    <property type="match status" value="1"/>
</dbReference>
<dbReference type="GO" id="GO:0003677">
    <property type="term" value="F:DNA binding"/>
    <property type="evidence" value="ECO:0007669"/>
    <property type="project" value="UniProtKB-KW"/>
</dbReference>
<protein>
    <submittedName>
        <fullName evidence="6">DNA-binding transcriptional LysR family regulator</fullName>
    </submittedName>
</protein>
<evidence type="ECO:0000256" key="1">
    <source>
        <dbReference type="ARBA" id="ARBA00009437"/>
    </source>
</evidence>
<dbReference type="Pfam" id="PF03466">
    <property type="entry name" value="LysR_substrate"/>
    <property type="match status" value="1"/>
</dbReference>
<keyword evidence="2" id="KW-0805">Transcription regulation</keyword>
<evidence type="ECO:0000259" key="5">
    <source>
        <dbReference type="PROSITE" id="PS50931"/>
    </source>
</evidence>
<proteinExistence type="inferred from homology"/>
<dbReference type="PANTHER" id="PTHR30118:SF15">
    <property type="entry name" value="TRANSCRIPTIONAL REGULATORY PROTEIN"/>
    <property type="match status" value="1"/>
</dbReference>
<dbReference type="CDD" id="cd08459">
    <property type="entry name" value="PBP2_DntR_NahR_LinR_like"/>
    <property type="match status" value="1"/>
</dbReference>
<feature type="domain" description="HTH lysR-type" evidence="5">
    <location>
        <begin position="6"/>
        <end position="63"/>
    </location>
</feature>
<dbReference type="Pfam" id="PF00126">
    <property type="entry name" value="HTH_1"/>
    <property type="match status" value="1"/>
</dbReference>
<evidence type="ECO:0000313" key="7">
    <source>
        <dbReference type="Proteomes" id="UP001265550"/>
    </source>
</evidence>
<organism evidence="6 7">
    <name type="scientific">Hydrogenophaga laconesensis</name>
    <dbReference type="NCBI Taxonomy" id="1805971"/>
    <lineage>
        <taxon>Bacteria</taxon>
        <taxon>Pseudomonadati</taxon>
        <taxon>Pseudomonadota</taxon>
        <taxon>Betaproteobacteria</taxon>
        <taxon>Burkholderiales</taxon>
        <taxon>Comamonadaceae</taxon>
        <taxon>Hydrogenophaga</taxon>
    </lineage>
</organism>
<dbReference type="Proteomes" id="UP001265550">
    <property type="component" value="Unassembled WGS sequence"/>
</dbReference>
<dbReference type="SUPFAM" id="SSF53850">
    <property type="entry name" value="Periplasmic binding protein-like II"/>
    <property type="match status" value="1"/>
</dbReference>
<dbReference type="EMBL" id="JAVDWE010000003">
    <property type="protein sequence ID" value="MDR7093630.1"/>
    <property type="molecule type" value="Genomic_DNA"/>
</dbReference>
<keyword evidence="3 6" id="KW-0238">DNA-binding</keyword>
<evidence type="ECO:0000256" key="3">
    <source>
        <dbReference type="ARBA" id="ARBA00023125"/>
    </source>
</evidence>
<dbReference type="Gene3D" id="1.10.10.10">
    <property type="entry name" value="Winged helix-like DNA-binding domain superfamily/Winged helix DNA-binding domain"/>
    <property type="match status" value="1"/>
</dbReference>
<name>A0ABU1V880_9BURK</name>
<dbReference type="PRINTS" id="PR00039">
    <property type="entry name" value="HTHLYSR"/>
</dbReference>
<comment type="caution">
    <text evidence="6">The sequence shown here is derived from an EMBL/GenBank/DDBJ whole genome shotgun (WGS) entry which is preliminary data.</text>
</comment>